<organism evidence="1 2">
    <name type="scientific">Batillaria attramentaria</name>
    <dbReference type="NCBI Taxonomy" id="370345"/>
    <lineage>
        <taxon>Eukaryota</taxon>
        <taxon>Metazoa</taxon>
        <taxon>Spiralia</taxon>
        <taxon>Lophotrochozoa</taxon>
        <taxon>Mollusca</taxon>
        <taxon>Gastropoda</taxon>
        <taxon>Caenogastropoda</taxon>
        <taxon>Sorbeoconcha</taxon>
        <taxon>Cerithioidea</taxon>
        <taxon>Batillariidae</taxon>
        <taxon>Batillaria</taxon>
    </lineage>
</organism>
<reference evidence="1 2" key="1">
    <citation type="journal article" date="2023" name="Sci. Data">
        <title>Genome assembly of the Korean intertidal mud-creeper Batillaria attramentaria.</title>
        <authorList>
            <person name="Patra A.K."/>
            <person name="Ho P.T."/>
            <person name="Jun S."/>
            <person name="Lee S.J."/>
            <person name="Kim Y."/>
            <person name="Won Y.J."/>
        </authorList>
    </citation>
    <scope>NUCLEOTIDE SEQUENCE [LARGE SCALE GENOMIC DNA]</scope>
    <source>
        <strain evidence="1">Wonlab-2016</strain>
    </source>
</reference>
<evidence type="ECO:0000313" key="1">
    <source>
        <dbReference type="EMBL" id="KAK7474408.1"/>
    </source>
</evidence>
<proteinExistence type="predicted"/>
<comment type="caution">
    <text evidence="1">The sequence shown here is derived from an EMBL/GenBank/DDBJ whole genome shotgun (WGS) entry which is preliminary data.</text>
</comment>
<dbReference type="Proteomes" id="UP001519460">
    <property type="component" value="Unassembled WGS sequence"/>
</dbReference>
<name>A0ABD0JI60_9CAEN</name>
<accession>A0ABD0JI60</accession>
<dbReference type="EMBL" id="JACVVK020000438">
    <property type="protein sequence ID" value="KAK7474408.1"/>
    <property type="molecule type" value="Genomic_DNA"/>
</dbReference>
<sequence length="147" mass="16596">MLHHTYNPFHHPVHRDDQYYYVRHTLQVVSIDRGGHICSSYTITTGLLYWTPLSAATQLPSFHTDLVHFAAPSTTKGYGHRPTNTGPGKRGFGVLVKASRMEAEICWLAIFQQLLEQCLNTNVTPLFHGVLGLTANRKKFVSITVNY</sequence>
<keyword evidence="2" id="KW-1185">Reference proteome</keyword>
<evidence type="ECO:0000313" key="2">
    <source>
        <dbReference type="Proteomes" id="UP001519460"/>
    </source>
</evidence>
<gene>
    <name evidence="1" type="ORF">BaRGS_00034362</name>
</gene>
<protein>
    <submittedName>
        <fullName evidence="1">Uncharacterized protein</fullName>
    </submittedName>
</protein>
<dbReference type="AlphaFoldDB" id="A0ABD0JI60"/>